<protein>
    <submittedName>
        <fullName evidence="2">8681_t:CDS:1</fullName>
    </submittedName>
</protein>
<dbReference type="EMBL" id="CAJVPZ010042158">
    <property type="protein sequence ID" value="CAG8763243.1"/>
    <property type="molecule type" value="Genomic_DNA"/>
</dbReference>
<keyword evidence="3" id="KW-1185">Reference proteome</keyword>
<proteinExistence type="predicted"/>
<feature type="region of interest" description="Disordered" evidence="1">
    <location>
        <begin position="52"/>
        <end position="92"/>
    </location>
</feature>
<feature type="compositionally biased region" description="Polar residues" evidence="1">
    <location>
        <begin position="82"/>
        <end position="92"/>
    </location>
</feature>
<dbReference type="AlphaFoldDB" id="A0A9N9NV63"/>
<comment type="caution">
    <text evidence="2">The sequence shown here is derived from an EMBL/GenBank/DDBJ whole genome shotgun (WGS) entry which is preliminary data.</text>
</comment>
<sequence length="119" mass="13517">MPGCNSEETEIKNKKRKQEVREKQAPQVYYRTYISEDFSKSFEDLLIIDRHPSANRSNNSYPSLSSSSVKDLSVNKDDIDAPNNNQDNAMKNLSSSVSLKVIELEDFLESEEQNLIGGK</sequence>
<reference evidence="2" key="1">
    <citation type="submission" date="2021-06" db="EMBL/GenBank/DDBJ databases">
        <authorList>
            <person name="Kallberg Y."/>
            <person name="Tangrot J."/>
            <person name="Rosling A."/>
        </authorList>
    </citation>
    <scope>NUCLEOTIDE SEQUENCE</scope>
    <source>
        <strain evidence="2">IN212</strain>
    </source>
</reference>
<name>A0A9N9NV63_9GLOM</name>
<feature type="non-terminal residue" evidence="2">
    <location>
        <position position="119"/>
    </location>
</feature>
<dbReference type="OrthoDB" id="10512829at2759"/>
<accession>A0A9N9NV63</accession>
<feature type="compositionally biased region" description="Low complexity" evidence="1">
    <location>
        <begin position="57"/>
        <end position="72"/>
    </location>
</feature>
<organism evidence="2 3">
    <name type="scientific">Racocetra fulgida</name>
    <dbReference type="NCBI Taxonomy" id="60492"/>
    <lineage>
        <taxon>Eukaryota</taxon>
        <taxon>Fungi</taxon>
        <taxon>Fungi incertae sedis</taxon>
        <taxon>Mucoromycota</taxon>
        <taxon>Glomeromycotina</taxon>
        <taxon>Glomeromycetes</taxon>
        <taxon>Diversisporales</taxon>
        <taxon>Gigasporaceae</taxon>
        <taxon>Racocetra</taxon>
    </lineage>
</organism>
<evidence type="ECO:0000313" key="2">
    <source>
        <dbReference type="EMBL" id="CAG8763243.1"/>
    </source>
</evidence>
<dbReference type="Proteomes" id="UP000789396">
    <property type="component" value="Unassembled WGS sequence"/>
</dbReference>
<feature type="region of interest" description="Disordered" evidence="1">
    <location>
        <begin position="1"/>
        <end position="23"/>
    </location>
</feature>
<evidence type="ECO:0000313" key="3">
    <source>
        <dbReference type="Proteomes" id="UP000789396"/>
    </source>
</evidence>
<gene>
    <name evidence="2" type="ORF">RFULGI_LOCUS14475</name>
</gene>
<evidence type="ECO:0000256" key="1">
    <source>
        <dbReference type="SAM" id="MobiDB-lite"/>
    </source>
</evidence>